<evidence type="ECO:0000313" key="2">
    <source>
        <dbReference type="EMBL" id="KAK4318463.1"/>
    </source>
</evidence>
<accession>A0AAE1Q1Y6</accession>
<comment type="caution">
    <text evidence="2">The sequence shown here is derived from an EMBL/GenBank/DDBJ whole genome shotgun (WGS) entry which is preliminary data.</text>
</comment>
<dbReference type="EMBL" id="JAWZYT010000830">
    <property type="protein sequence ID" value="KAK4318463.1"/>
    <property type="molecule type" value="Genomic_DNA"/>
</dbReference>
<dbReference type="AlphaFoldDB" id="A0AAE1Q1Y6"/>
<sequence length="141" mass="15496">MPGSPSVTDRGTHAHTYIPPTHFYIYRLPIPHQYTSTHTTYLPPTSTHLTVPSTPSFTHLTVLPLPTTTSSTTRLTVQPTTTSSTHLSPPPLASLSYHHILTPTTHPHTAIPSHQHPTVSSSLLALSRMGVREVEEEATRR</sequence>
<gene>
    <name evidence="2" type="ORF">Pmani_010545</name>
</gene>
<proteinExistence type="predicted"/>
<reference evidence="2" key="1">
    <citation type="submission" date="2023-11" db="EMBL/GenBank/DDBJ databases">
        <title>Genome assemblies of two species of porcelain crab, Petrolisthes cinctipes and Petrolisthes manimaculis (Anomura: Porcellanidae).</title>
        <authorList>
            <person name="Angst P."/>
        </authorList>
    </citation>
    <scope>NUCLEOTIDE SEQUENCE</scope>
    <source>
        <strain evidence="2">PB745_02</strain>
        <tissue evidence="2">Gill</tissue>
    </source>
</reference>
<name>A0AAE1Q1Y6_9EUCA</name>
<evidence type="ECO:0000313" key="3">
    <source>
        <dbReference type="Proteomes" id="UP001292094"/>
    </source>
</evidence>
<evidence type="ECO:0000256" key="1">
    <source>
        <dbReference type="SAM" id="MobiDB-lite"/>
    </source>
</evidence>
<organism evidence="2 3">
    <name type="scientific">Petrolisthes manimaculis</name>
    <dbReference type="NCBI Taxonomy" id="1843537"/>
    <lineage>
        <taxon>Eukaryota</taxon>
        <taxon>Metazoa</taxon>
        <taxon>Ecdysozoa</taxon>
        <taxon>Arthropoda</taxon>
        <taxon>Crustacea</taxon>
        <taxon>Multicrustacea</taxon>
        <taxon>Malacostraca</taxon>
        <taxon>Eumalacostraca</taxon>
        <taxon>Eucarida</taxon>
        <taxon>Decapoda</taxon>
        <taxon>Pleocyemata</taxon>
        <taxon>Anomura</taxon>
        <taxon>Galatheoidea</taxon>
        <taxon>Porcellanidae</taxon>
        <taxon>Petrolisthes</taxon>
    </lineage>
</organism>
<feature type="region of interest" description="Disordered" evidence="1">
    <location>
        <begin position="70"/>
        <end position="90"/>
    </location>
</feature>
<protein>
    <submittedName>
        <fullName evidence="2">Uncharacterized protein</fullName>
    </submittedName>
</protein>
<dbReference type="Proteomes" id="UP001292094">
    <property type="component" value="Unassembled WGS sequence"/>
</dbReference>
<keyword evidence="3" id="KW-1185">Reference proteome</keyword>